<dbReference type="EMBL" id="QKWP01002327">
    <property type="protein sequence ID" value="RIB03763.1"/>
    <property type="molecule type" value="Genomic_DNA"/>
</dbReference>
<evidence type="ECO:0000313" key="1">
    <source>
        <dbReference type="EMBL" id="RIB03763.1"/>
    </source>
</evidence>
<accession>A0A397U8Y3</accession>
<dbReference type="AlphaFoldDB" id="A0A397U8Y3"/>
<comment type="caution">
    <text evidence="1">The sequence shown here is derived from an EMBL/GenBank/DDBJ whole genome shotgun (WGS) entry which is preliminary data.</text>
</comment>
<organism evidence="1 3">
    <name type="scientific">Gigaspora rosea</name>
    <dbReference type="NCBI Taxonomy" id="44941"/>
    <lineage>
        <taxon>Eukaryota</taxon>
        <taxon>Fungi</taxon>
        <taxon>Fungi incertae sedis</taxon>
        <taxon>Mucoromycota</taxon>
        <taxon>Glomeromycotina</taxon>
        <taxon>Glomeromycetes</taxon>
        <taxon>Diversisporales</taxon>
        <taxon>Gigasporaceae</taxon>
        <taxon>Gigaspora</taxon>
    </lineage>
</organism>
<dbReference type="Proteomes" id="UP000266673">
    <property type="component" value="Unassembled WGS sequence"/>
</dbReference>
<protein>
    <submittedName>
        <fullName evidence="1">Uncharacterized protein</fullName>
    </submittedName>
</protein>
<name>A0A397U8Y3_9GLOM</name>
<dbReference type="EMBL" id="QKWP01001151">
    <property type="protein sequence ID" value="RIB11280.1"/>
    <property type="molecule type" value="Genomic_DNA"/>
</dbReference>
<keyword evidence="3" id="KW-1185">Reference proteome</keyword>
<gene>
    <name evidence="2" type="ORF">C2G38_2203831</name>
    <name evidence="1" type="ORF">C2G38_2224114</name>
</gene>
<sequence>MPFMLNANDRFSDCSINIINADILNVEWQPDPVAATGMVMDFNVSQLLNKSTTTFTKLVIAFNEPSGVIANSVTLEIPSGINNVTDIYPIVIPKFIPSPIYTVAVMITEVGLGKYRTM</sequence>
<evidence type="ECO:0000313" key="2">
    <source>
        <dbReference type="EMBL" id="RIB11280.1"/>
    </source>
</evidence>
<proteinExistence type="predicted"/>
<evidence type="ECO:0000313" key="3">
    <source>
        <dbReference type="Proteomes" id="UP000266673"/>
    </source>
</evidence>
<reference evidence="1 3" key="1">
    <citation type="submission" date="2018-06" db="EMBL/GenBank/DDBJ databases">
        <title>Comparative genomics reveals the genomic features of Rhizophagus irregularis, R. cerebriforme, R. diaphanum and Gigaspora rosea, and their symbiotic lifestyle signature.</title>
        <authorList>
            <person name="Morin E."/>
            <person name="San Clemente H."/>
            <person name="Chen E.C.H."/>
            <person name="De La Providencia I."/>
            <person name="Hainaut M."/>
            <person name="Kuo A."/>
            <person name="Kohler A."/>
            <person name="Murat C."/>
            <person name="Tang N."/>
            <person name="Roy S."/>
            <person name="Loubradou J."/>
            <person name="Henrissat B."/>
            <person name="Grigoriev I.V."/>
            <person name="Corradi N."/>
            <person name="Roux C."/>
            <person name="Martin F.M."/>
        </authorList>
    </citation>
    <scope>NUCLEOTIDE SEQUENCE [LARGE SCALE GENOMIC DNA]</scope>
    <source>
        <strain evidence="1 3">DAOM 194757</strain>
    </source>
</reference>